<reference evidence="2" key="1">
    <citation type="journal article" date="2020" name="Nature">
        <title>Giant virus diversity and host interactions through global metagenomics.</title>
        <authorList>
            <person name="Schulz F."/>
            <person name="Roux S."/>
            <person name="Paez-Espino D."/>
            <person name="Jungbluth S."/>
            <person name="Walsh D.A."/>
            <person name="Denef V.J."/>
            <person name="McMahon K.D."/>
            <person name="Konstantinidis K.T."/>
            <person name="Eloe-Fadrosh E.A."/>
            <person name="Kyrpides N.C."/>
            <person name="Woyke T."/>
        </authorList>
    </citation>
    <scope>NUCLEOTIDE SEQUENCE</scope>
    <source>
        <strain evidence="2">GVMAG-M-3300009155-2</strain>
    </source>
</reference>
<proteinExistence type="predicted"/>
<evidence type="ECO:0000313" key="2">
    <source>
        <dbReference type="EMBL" id="QHT31229.1"/>
    </source>
</evidence>
<dbReference type="AlphaFoldDB" id="A0A6C0ESC3"/>
<sequence>MENKDEPIEEVEQLKEELQKTVEEEVVVEVEESKEEVQQPKESEVEHPEEVKLDDLKENPDSKANSVNVESCGNPFSFLFSFFARKKN</sequence>
<organism evidence="2">
    <name type="scientific">viral metagenome</name>
    <dbReference type="NCBI Taxonomy" id="1070528"/>
    <lineage>
        <taxon>unclassified sequences</taxon>
        <taxon>metagenomes</taxon>
        <taxon>organismal metagenomes</taxon>
    </lineage>
</organism>
<name>A0A6C0ESC3_9ZZZZ</name>
<protein>
    <submittedName>
        <fullName evidence="2">Uncharacterized protein</fullName>
    </submittedName>
</protein>
<feature type="region of interest" description="Disordered" evidence="1">
    <location>
        <begin position="30"/>
        <end position="68"/>
    </location>
</feature>
<accession>A0A6C0ESC3</accession>
<dbReference type="EMBL" id="MN738916">
    <property type="protein sequence ID" value="QHT31229.1"/>
    <property type="molecule type" value="Genomic_DNA"/>
</dbReference>
<evidence type="ECO:0000256" key="1">
    <source>
        <dbReference type="SAM" id="MobiDB-lite"/>
    </source>
</evidence>
<feature type="compositionally biased region" description="Basic and acidic residues" evidence="1">
    <location>
        <begin position="35"/>
        <end position="61"/>
    </location>
</feature>